<accession>A0ABY6L0P1</accession>
<keyword evidence="6" id="KW-1185">Reference proteome</keyword>
<proteinExistence type="inferred from homology"/>
<evidence type="ECO:0000256" key="2">
    <source>
        <dbReference type="ARBA" id="ARBA00018898"/>
    </source>
</evidence>
<evidence type="ECO:0000313" key="5">
    <source>
        <dbReference type="EMBL" id="UYV73891.1"/>
    </source>
</evidence>
<reference evidence="5 6" key="1">
    <citation type="submission" date="2022-01" db="EMBL/GenBank/DDBJ databases">
        <title>A chromosomal length assembly of Cordylochernes scorpioides.</title>
        <authorList>
            <person name="Zeh D."/>
            <person name="Zeh J."/>
        </authorList>
    </citation>
    <scope>NUCLEOTIDE SEQUENCE [LARGE SCALE GENOMIC DNA]</scope>
    <source>
        <strain evidence="5">IN4F17</strain>
        <tissue evidence="5">Whole Body</tissue>
    </source>
</reference>
<dbReference type="InterPro" id="IPR039333">
    <property type="entry name" value="PYM1"/>
</dbReference>
<feature type="domain" description="WIBG Mago-binding" evidence="4">
    <location>
        <begin position="91"/>
        <end position="117"/>
    </location>
</feature>
<dbReference type="InterPro" id="IPR015362">
    <property type="entry name" value="WIBG_mago-bd"/>
</dbReference>
<feature type="region of interest" description="Disordered" evidence="3">
    <location>
        <begin position="142"/>
        <end position="192"/>
    </location>
</feature>
<dbReference type="InterPro" id="IPR036348">
    <property type="entry name" value="WIBG_N_sf"/>
</dbReference>
<gene>
    <name evidence="5" type="ORF">LAZ67_11001312</name>
</gene>
<dbReference type="Pfam" id="PF09282">
    <property type="entry name" value="Mago-bind"/>
    <property type="match status" value="1"/>
</dbReference>
<evidence type="ECO:0000313" key="6">
    <source>
        <dbReference type="Proteomes" id="UP001235939"/>
    </source>
</evidence>
<comment type="similarity">
    <text evidence="1">Belongs to the pym family.</text>
</comment>
<protein>
    <recommendedName>
        <fullName evidence="2">Partner of Y14 and mago</fullName>
    </recommendedName>
</protein>
<name>A0ABY6L0P1_9ARAC</name>
<dbReference type="PANTHER" id="PTHR22959:SF0">
    <property type="entry name" value="PARTNER OF Y14 AND MAGO"/>
    <property type="match status" value="1"/>
</dbReference>
<organism evidence="5 6">
    <name type="scientific">Cordylochernes scorpioides</name>
    <dbReference type="NCBI Taxonomy" id="51811"/>
    <lineage>
        <taxon>Eukaryota</taxon>
        <taxon>Metazoa</taxon>
        <taxon>Ecdysozoa</taxon>
        <taxon>Arthropoda</taxon>
        <taxon>Chelicerata</taxon>
        <taxon>Arachnida</taxon>
        <taxon>Pseudoscorpiones</taxon>
        <taxon>Cheliferoidea</taxon>
        <taxon>Chernetidae</taxon>
        <taxon>Cordylochernes</taxon>
    </lineage>
</organism>
<evidence type="ECO:0000256" key="3">
    <source>
        <dbReference type="SAM" id="MobiDB-lite"/>
    </source>
</evidence>
<dbReference type="EMBL" id="CP092873">
    <property type="protein sequence ID" value="UYV73891.1"/>
    <property type="molecule type" value="Genomic_DNA"/>
</dbReference>
<evidence type="ECO:0000259" key="4">
    <source>
        <dbReference type="SMART" id="SM01273"/>
    </source>
</evidence>
<evidence type="ECO:0000256" key="1">
    <source>
        <dbReference type="ARBA" id="ARBA00009394"/>
    </source>
</evidence>
<dbReference type="Proteomes" id="UP001235939">
    <property type="component" value="Chromosome 11"/>
</dbReference>
<dbReference type="PANTHER" id="PTHR22959">
    <property type="entry name" value="PYM PROTEIN"/>
    <property type="match status" value="1"/>
</dbReference>
<dbReference type="SUPFAM" id="SSF101931">
    <property type="entry name" value="Pym (Within the bgcn gene intron protein, WIBG), N-terminal domain"/>
    <property type="match status" value="1"/>
</dbReference>
<dbReference type="SMART" id="SM01273">
    <property type="entry name" value="Mago-bind"/>
    <property type="match status" value="1"/>
</dbReference>
<sequence length="260" mass="29502">MEWNWESAWVRYKGRFPSLAIYVVCRFTALRNLQPAPPPPETASSSALLRAKNREQFQASLRNRRLAMQMASRPSVMAALKLKKYVTDQSGGTFIPASQRPDGTWRKARRVKDGYVPQEEVPLYESKGKQWARDRAGYIPGYNPVEEKKPEPTTPHIPGLDPAKAKKKKKKKTQQETETKCPTPPPPPDVEKVTDTLAQLNIQPKGSATLRKKLRDIDLLKAKIESGEVASPDKDQLEKISRRADFEAEIKEIEETLLEK</sequence>